<gene>
    <name evidence="2" type="ORF">M422DRAFT_271563</name>
</gene>
<evidence type="ECO:0000313" key="3">
    <source>
        <dbReference type="Proteomes" id="UP000054279"/>
    </source>
</evidence>
<organism evidence="2 3">
    <name type="scientific">Sphaerobolus stellatus (strain SS14)</name>
    <dbReference type="NCBI Taxonomy" id="990650"/>
    <lineage>
        <taxon>Eukaryota</taxon>
        <taxon>Fungi</taxon>
        <taxon>Dikarya</taxon>
        <taxon>Basidiomycota</taxon>
        <taxon>Agaricomycotina</taxon>
        <taxon>Agaricomycetes</taxon>
        <taxon>Phallomycetidae</taxon>
        <taxon>Geastrales</taxon>
        <taxon>Sphaerobolaceae</taxon>
        <taxon>Sphaerobolus</taxon>
    </lineage>
</organism>
<protein>
    <submittedName>
        <fullName evidence="2">Uncharacterized protein</fullName>
    </submittedName>
</protein>
<reference evidence="2 3" key="1">
    <citation type="submission" date="2014-06" db="EMBL/GenBank/DDBJ databases">
        <title>Evolutionary Origins and Diversification of the Mycorrhizal Mutualists.</title>
        <authorList>
            <consortium name="DOE Joint Genome Institute"/>
            <consortium name="Mycorrhizal Genomics Consortium"/>
            <person name="Kohler A."/>
            <person name="Kuo A."/>
            <person name="Nagy L.G."/>
            <person name="Floudas D."/>
            <person name="Copeland A."/>
            <person name="Barry K.W."/>
            <person name="Cichocki N."/>
            <person name="Veneault-Fourrey C."/>
            <person name="LaButti K."/>
            <person name="Lindquist E.A."/>
            <person name="Lipzen A."/>
            <person name="Lundell T."/>
            <person name="Morin E."/>
            <person name="Murat C."/>
            <person name="Riley R."/>
            <person name="Ohm R."/>
            <person name="Sun H."/>
            <person name="Tunlid A."/>
            <person name="Henrissat B."/>
            <person name="Grigoriev I.V."/>
            <person name="Hibbett D.S."/>
            <person name="Martin F."/>
        </authorList>
    </citation>
    <scope>NUCLEOTIDE SEQUENCE [LARGE SCALE GENOMIC DNA]</scope>
    <source>
        <strain evidence="2 3">SS14</strain>
    </source>
</reference>
<evidence type="ECO:0000313" key="2">
    <source>
        <dbReference type="EMBL" id="KIJ27251.1"/>
    </source>
</evidence>
<dbReference type="HOGENOM" id="CLU_1176057_0_0_1"/>
<dbReference type="Proteomes" id="UP000054279">
    <property type="component" value="Unassembled WGS sequence"/>
</dbReference>
<dbReference type="EMBL" id="KN837341">
    <property type="protein sequence ID" value="KIJ27251.1"/>
    <property type="molecule type" value="Genomic_DNA"/>
</dbReference>
<keyword evidence="3" id="KW-1185">Reference proteome</keyword>
<evidence type="ECO:0000256" key="1">
    <source>
        <dbReference type="SAM" id="Coils"/>
    </source>
</evidence>
<keyword evidence="1" id="KW-0175">Coiled coil</keyword>
<feature type="coiled-coil region" evidence="1">
    <location>
        <begin position="22"/>
        <end position="63"/>
    </location>
</feature>
<name>A0A0C9UP73_SPHS4</name>
<sequence>MKLDFAGVDDKYLCVMEEKIMLEQELIAKAELEEDLHCTKDDLRNANKDISFLKRRLEQAESAIAILQAPEPIFESSCLHSSQPSFNDILLPALPPIHPDITKRLPPLPAPDVDLPTHIKPRPQPGWSVSFSYTGFSNSINSTLPTGSRPKRMIMVLGSQIRTSLNNFPKIRTGTTADSSMPVAISAVNAMSGPSEGTGVTVRKAENVSGDADRCSSPAVIVYVIDTGDLGTILVH</sequence>
<dbReference type="AlphaFoldDB" id="A0A0C9UP73"/>
<proteinExistence type="predicted"/>
<accession>A0A0C9UP73</accession>